<sequence length="154" mass="18129">MTEPMQPVWIAFPRIPWGSIGWRMGAGEDYWHAWAPWFRSLPEAERDAYKSEWPEPDGWKDFYAFIETGKLPGWFQERQQKIAEAAIPPTLDEDVIEDYHRVLWLIRQHLKRVGADRPLPEESIAELYQSPDGVRWRLSSHATRGGMRLVRQAQ</sequence>
<gene>
    <name evidence="1" type="ORF">J2X21_004678</name>
</gene>
<dbReference type="EMBL" id="JAVDXV010000010">
    <property type="protein sequence ID" value="MDR7335513.1"/>
    <property type="molecule type" value="Genomic_DNA"/>
</dbReference>
<protein>
    <submittedName>
        <fullName evidence="1">Uncharacterized protein</fullName>
    </submittedName>
</protein>
<comment type="caution">
    <text evidence="1">The sequence shown here is derived from an EMBL/GenBank/DDBJ whole genome shotgun (WGS) entry which is preliminary data.</text>
</comment>
<dbReference type="Proteomes" id="UP001180825">
    <property type="component" value="Unassembled WGS sequence"/>
</dbReference>
<accession>A0ABU2AE81</accession>
<dbReference type="RefSeq" id="WP_310332517.1">
    <property type="nucleotide sequence ID" value="NZ_JAVDXV010000010.1"/>
</dbReference>
<proteinExistence type="predicted"/>
<evidence type="ECO:0000313" key="2">
    <source>
        <dbReference type="Proteomes" id="UP001180825"/>
    </source>
</evidence>
<evidence type="ECO:0000313" key="1">
    <source>
        <dbReference type="EMBL" id="MDR7335513.1"/>
    </source>
</evidence>
<organism evidence="1 2">
    <name type="scientific">Roseateles asaccharophilus</name>
    <dbReference type="NCBI Taxonomy" id="582607"/>
    <lineage>
        <taxon>Bacteria</taxon>
        <taxon>Pseudomonadati</taxon>
        <taxon>Pseudomonadota</taxon>
        <taxon>Betaproteobacteria</taxon>
        <taxon>Burkholderiales</taxon>
        <taxon>Sphaerotilaceae</taxon>
        <taxon>Roseateles</taxon>
    </lineage>
</organism>
<name>A0ABU2AE81_9BURK</name>
<reference evidence="1 2" key="1">
    <citation type="submission" date="2023-07" db="EMBL/GenBank/DDBJ databases">
        <title>Sorghum-associated microbial communities from plants grown in Nebraska, USA.</title>
        <authorList>
            <person name="Schachtman D."/>
        </authorList>
    </citation>
    <scope>NUCLEOTIDE SEQUENCE [LARGE SCALE GENOMIC DNA]</scope>
    <source>
        <strain evidence="1 2">BE316</strain>
    </source>
</reference>
<keyword evidence="2" id="KW-1185">Reference proteome</keyword>